<feature type="non-terminal residue" evidence="2">
    <location>
        <position position="1"/>
    </location>
</feature>
<proteinExistence type="predicted"/>
<feature type="compositionally biased region" description="Basic and acidic residues" evidence="1">
    <location>
        <begin position="82"/>
        <end position="97"/>
    </location>
</feature>
<name>A0ABR3ET62_9AGAR</name>
<feature type="compositionally biased region" description="Low complexity" evidence="1">
    <location>
        <begin position="9"/>
        <end position="37"/>
    </location>
</feature>
<evidence type="ECO:0000256" key="1">
    <source>
        <dbReference type="SAM" id="MobiDB-lite"/>
    </source>
</evidence>
<comment type="caution">
    <text evidence="2">The sequence shown here is derived from an EMBL/GenBank/DDBJ whole genome shotgun (WGS) entry which is preliminary data.</text>
</comment>
<evidence type="ECO:0000313" key="2">
    <source>
        <dbReference type="EMBL" id="KAL0566067.1"/>
    </source>
</evidence>
<accession>A0ABR3ET62</accession>
<reference evidence="2 3" key="1">
    <citation type="submission" date="2024-02" db="EMBL/GenBank/DDBJ databases">
        <title>A draft genome for the cacao thread blight pathogen Marasmius crinis-equi.</title>
        <authorList>
            <person name="Cohen S.P."/>
            <person name="Baruah I.K."/>
            <person name="Amoako-Attah I."/>
            <person name="Bukari Y."/>
            <person name="Meinhardt L.W."/>
            <person name="Bailey B.A."/>
        </authorList>
    </citation>
    <scope>NUCLEOTIDE SEQUENCE [LARGE SCALE GENOMIC DNA]</scope>
    <source>
        <strain evidence="2 3">GH-76</strain>
    </source>
</reference>
<organism evidence="2 3">
    <name type="scientific">Marasmius crinis-equi</name>
    <dbReference type="NCBI Taxonomy" id="585013"/>
    <lineage>
        <taxon>Eukaryota</taxon>
        <taxon>Fungi</taxon>
        <taxon>Dikarya</taxon>
        <taxon>Basidiomycota</taxon>
        <taxon>Agaricomycotina</taxon>
        <taxon>Agaricomycetes</taxon>
        <taxon>Agaricomycetidae</taxon>
        <taxon>Agaricales</taxon>
        <taxon>Marasmiineae</taxon>
        <taxon>Marasmiaceae</taxon>
        <taxon>Marasmius</taxon>
    </lineage>
</organism>
<protein>
    <submittedName>
        <fullName evidence="2">Uncharacterized protein</fullName>
    </submittedName>
</protein>
<sequence length="119" mass="12737">ARHCVELYTSHSNTQSTSSSFNRNRSNNSKNQNQGNNCLSGCGLGSPNPLANILGPNGKLKPSKLERHKKNNLCVFCGGKHKTDDCNKRKKSAEAKGRAVTVTAPALTASNDKDKLGKA</sequence>
<dbReference type="Proteomes" id="UP001465976">
    <property type="component" value="Unassembled WGS sequence"/>
</dbReference>
<feature type="region of interest" description="Disordered" evidence="1">
    <location>
        <begin position="1"/>
        <end position="40"/>
    </location>
</feature>
<gene>
    <name evidence="2" type="ORF">V5O48_015949</name>
</gene>
<feature type="region of interest" description="Disordered" evidence="1">
    <location>
        <begin position="82"/>
        <end position="119"/>
    </location>
</feature>
<evidence type="ECO:0000313" key="3">
    <source>
        <dbReference type="Proteomes" id="UP001465976"/>
    </source>
</evidence>
<dbReference type="EMBL" id="JBAHYK010002019">
    <property type="protein sequence ID" value="KAL0566067.1"/>
    <property type="molecule type" value="Genomic_DNA"/>
</dbReference>
<keyword evidence="3" id="KW-1185">Reference proteome</keyword>